<feature type="compositionally biased region" description="Basic and acidic residues" evidence="1">
    <location>
        <begin position="48"/>
        <end position="78"/>
    </location>
</feature>
<keyword evidence="2" id="KW-0812">Transmembrane</keyword>
<keyword evidence="4" id="KW-1185">Reference proteome</keyword>
<gene>
    <name evidence="3" type="ORF">L1F31_09175</name>
</gene>
<keyword evidence="2" id="KW-0472">Membrane</keyword>
<feature type="transmembrane region" description="Helical" evidence="2">
    <location>
        <begin position="143"/>
        <end position="163"/>
    </location>
</feature>
<dbReference type="RefSeq" id="WP_265420328.1">
    <property type="nucleotide sequence ID" value="NZ_CP093443.1"/>
</dbReference>
<accession>A0ABY5SXA4</accession>
<protein>
    <submittedName>
        <fullName evidence="3">DUF3043 domain-containing protein</fullName>
    </submittedName>
</protein>
<reference evidence="3" key="1">
    <citation type="submission" date="2022-03" db="EMBL/GenBank/DDBJ databases">
        <title>Brevibacterium spongiae sp. nov., isolated from marine sponge.</title>
        <authorList>
            <person name="Li Z."/>
            <person name="Zhang M."/>
        </authorList>
    </citation>
    <scope>NUCLEOTIDE SEQUENCE</scope>
    <source>
        <strain evidence="3">WHS-Z9</strain>
    </source>
</reference>
<sequence length="206" mass="24136">MHLVFGSKKSRAEDESSAPQPAHDDHSAEADARRVAEEKKGRPTPKRSQQESARRQPLVNKDRKVANKKAKEQQRQERDRARIGMMNGEEKYLTRRDRGPQRRYIRDYVDARFSIGEIFIPAAILILVIAFTQPVQIQQYFTYAVWGLIALIILDGFVLNYILKNRLRNKFGEVERGITFYAIMRSIQLRPLRMPKPQVKRRQYPE</sequence>
<dbReference type="Pfam" id="PF11241">
    <property type="entry name" value="DUF3043"/>
    <property type="match status" value="1"/>
</dbReference>
<dbReference type="Proteomes" id="UP001064879">
    <property type="component" value="Chromosome"/>
</dbReference>
<evidence type="ECO:0000256" key="2">
    <source>
        <dbReference type="SAM" id="Phobius"/>
    </source>
</evidence>
<proteinExistence type="predicted"/>
<feature type="transmembrane region" description="Helical" evidence="2">
    <location>
        <begin position="111"/>
        <end position="131"/>
    </location>
</feature>
<evidence type="ECO:0000313" key="4">
    <source>
        <dbReference type="Proteomes" id="UP001064879"/>
    </source>
</evidence>
<feature type="compositionally biased region" description="Basic and acidic residues" evidence="1">
    <location>
        <begin position="22"/>
        <end position="41"/>
    </location>
</feature>
<feature type="region of interest" description="Disordered" evidence="1">
    <location>
        <begin position="1"/>
        <end position="78"/>
    </location>
</feature>
<dbReference type="EMBL" id="CP093443">
    <property type="protein sequence ID" value="UVI37794.1"/>
    <property type="molecule type" value="Genomic_DNA"/>
</dbReference>
<organism evidence="3 4">
    <name type="scientific">Brevibacterium spongiae</name>
    <dbReference type="NCBI Taxonomy" id="2909672"/>
    <lineage>
        <taxon>Bacteria</taxon>
        <taxon>Bacillati</taxon>
        <taxon>Actinomycetota</taxon>
        <taxon>Actinomycetes</taxon>
        <taxon>Micrococcales</taxon>
        <taxon>Brevibacteriaceae</taxon>
        <taxon>Brevibacterium</taxon>
    </lineage>
</organism>
<keyword evidence="2" id="KW-1133">Transmembrane helix</keyword>
<dbReference type="InterPro" id="IPR021403">
    <property type="entry name" value="DUF3043"/>
</dbReference>
<name>A0ABY5SXA4_9MICO</name>
<evidence type="ECO:0000256" key="1">
    <source>
        <dbReference type="SAM" id="MobiDB-lite"/>
    </source>
</evidence>
<evidence type="ECO:0000313" key="3">
    <source>
        <dbReference type="EMBL" id="UVI37794.1"/>
    </source>
</evidence>